<dbReference type="WBParaSite" id="MBELARI_LOCUS1713">
    <property type="protein sequence ID" value="MBELARI_LOCUS1713"/>
    <property type="gene ID" value="MBELARI_LOCUS1713"/>
</dbReference>
<organism evidence="3 4">
    <name type="scientific">Mesorhabditis belari</name>
    <dbReference type="NCBI Taxonomy" id="2138241"/>
    <lineage>
        <taxon>Eukaryota</taxon>
        <taxon>Metazoa</taxon>
        <taxon>Ecdysozoa</taxon>
        <taxon>Nematoda</taxon>
        <taxon>Chromadorea</taxon>
        <taxon>Rhabditida</taxon>
        <taxon>Rhabditina</taxon>
        <taxon>Rhabditomorpha</taxon>
        <taxon>Rhabditoidea</taxon>
        <taxon>Rhabditidae</taxon>
        <taxon>Mesorhabditinae</taxon>
        <taxon>Mesorhabditis</taxon>
    </lineage>
</organism>
<keyword evidence="2" id="KW-0732">Signal</keyword>
<accession>A0AAF3EU41</accession>
<evidence type="ECO:0000256" key="2">
    <source>
        <dbReference type="SAM" id="SignalP"/>
    </source>
</evidence>
<keyword evidence="3" id="KW-1185">Reference proteome</keyword>
<evidence type="ECO:0000313" key="3">
    <source>
        <dbReference type="Proteomes" id="UP000887575"/>
    </source>
</evidence>
<feature type="chain" id="PRO_5041954529" evidence="2">
    <location>
        <begin position="19"/>
        <end position="89"/>
    </location>
</feature>
<sequence>MIQIRFLLLISVVSLSTGWFVNQCKGVKCGPWEYCNPCGVCECDLGFFRNTTGQCVTLWRCTMKKPQTTTTMTTKGSTTTTTTTAAASG</sequence>
<name>A0AAF3EU41_9BILA</name>
<feature type="signal peptide" evidence="2">
    <location>
        <begin position="1"/>
        <end position="18"/>
    </location>
</feature>
<dbReference type="Proteomes" id="UP000887575">
    <property type="component" value="Unassembled WGS sequence"/>
</dbReference>
<protein>
    <submittedName>
        <fullName evidence="4">Uncharacterized protein</fullName>
    </submittedName>
</protein>
<dbReference type="AlphaFoldDB" id="A0AAF3EU41"/>
<feature type="region of interest" description="Disordered" evidence="1">
    <location>
        <begin position="69"/>
        <end position="89"/>
    </location>
</feature>
<reference evidence="4" key="1">
    <citation type="submission" date="2024-02" db="UniProtKB">
        <authorList>
            <consortium name="WormBaseParasite"/>
        </authorList>
    </citation>
    <scope>IDENTIFICATION</scope>
</reference>
<proteinExistence type="predicted"/>
<evidence type="ECO:0000313" key="4">
    <source>
        <dbReference type="WBParaSite" id="MBELARI_LOCUS1713"/>
    </source>
</evidence>
<evidence type="ECO:0000256" key="1">
    <source>
        <dbReference type="SAM" id="MobiDB-lite"/>
    </source>
</evidence>